<dbReference type="STRING" id="1552123.EP57_03400"/>
<evidence type="ECO:0000259" key="2">
    <source>
        <dbReference type="PROSITE" id="PS50042"/>
    </source>
</evidence>
<evidence type="ECO:0000313" key="8">
    <source>
        <dbReference type="Proteomes" id="UP000553016"/>
    </source>
</evidence>
<dbReference type="Proteomes" id="UP000029844">
    <property type="component" value="Unassembled WGS sequence"/>
</dbReference>
<dbReference type="GeneID" id="58716468"/>
<dbReference type="AlphaFoldDB" id="A0A099W9U9"/>
<proteinExistence type="predicted"/>
<reference evidence="3 6" key="1">
    <citation type="submission" date="2014-05" db="EMBL/GenBank/DDBJ databases">
        <title>Novel Listeriaceae from food processing environments.</title>
        <authorList>
            <person name="den Bakker H.C."/>
        </authorList>
    </citation>
    <scope>NUCLEOTIDE SEQUENCE [LARGE SCALE GENOMIC DNA]</scope>
    <source>
        <strain evidence="3 6">FSL A5-0281</strain>
    </source>
</reference>
<dbReference type="SUPFAM" id="SSF46785">
    <property type="entry name" value="Winged helix' DNA-binding domain"/>
    <property type="match status" value="1"/>
</dbReference>
<dbReference type="InterPro" id="IPR036390">
    <property type="entry name" value="WH_DNA-bd_sf"/>
</dbReference>
<dbReference type="InterPro" id="IPR000595">
    <property type="entry name" value="cNMP-bd_dom"/>
</dbReference>
<organism evidence="3 6">
    <name type="scientific">Listeria booriae</name>
    <dbReference type="NCBI Taxonomy" id="1552123"/>
    <lineage>
        <taxon>Bacteria</taxon>
        <taxon>Bacillati</taxon>
        <taxon>Bacillota</taxon>
        <taxon>Bacilli</taxon>
        <taxon>Bacillales</taxon>
        <taxon>Listeriaceae</taxon>
        <taxon>Listeria</taxon>
    </lineage>
</organism>
<dbReference type="InterPro" id="IPR018490">
    <property type="entry name" value="cNMP-bd_dom_sf"/>
</dbReference>
<evidence type="ECO:0000256" key="1">
    <source>
        <dbReference type="ARBA" id="ARBA00023159"/>
    </source>
</evidence>
<dbReference type="Proteomes" id="UP000553016">
    <property type="component" value="Unassembled WGS sequence"/>
</dbReference>
<comment type="caution">
    <text evidence="3">The sequence shown here is derived from an EMBL/GenBank/DDBJ whole genome shotgun (WGS) entry which is preliminary data.</text>
</comment>
<feature type="domain" description="Cyclic nucleotide-binding" evidence="2">
    <location>
        <begin position="44"/>
        <end position="134"/>
    </location>
</feature>
<dbReference type="InterPro" id="IPR014710">
    <property type="entry name" value="RmlC-like_jellyroll"/>
</dbReference>
<keyword evidence="6" id="KW-1185">Reference proteome</keyword>
<evidence type="ECO:0000313" key="6">
    <source>
        <dbReference type="Proteomes" id="UP000029844"/>
    </source>
</evidence>
<dbReference type="PROSITE" id="PS50042">
    <property type="entry name" value="CNMP_BINDING_3"/>
    <property type="match status" value="1"/>
</dbReference>
<dbReference type="Gene3D" id="2.60.120.10">
    <property type="entry name" value="Jelly Rolls"/>
    <property type="match status" value="1"/>
</dbReference>
<dbReference type="EMBL" id="JAARYY010000002">
    <property type="protein sequence ID" value="MBC2243415.1"/>
    <property type="molecule type" value="Genomic_DNA"/>
</dbReference>
<reference evidence="7 8" key="2">
    <citation type="submission" date="2020-03" db="EMBL/GenBank/DDBJ databases">
        <title>Soil Listeria distribution.</title>
        <authorList>
            <person name="Liao J."/>
            <person name="Wiedmann M."/>
        </authorList>
    </citation>
    <scope>NUCLEOTIDE SEQUENCE [LARGE SCALE GENOMIC DNA]</scope>
    <source>
        <strain evidence="4 8">FSL L7-0149</strain>
        <strain evidence="5 7">FSL L7-0153</strain>
    </source>
</reference>
<dbReference type="CDD" id="cd00038">
    <property type="entry name" value="CAP_ED"/>
    <property type="match status" value="1"/>
</dbReference>
<dbReference type="Pfam" id="PF00027">
    <property type="entry name" value="cNMP_binding"/>
    <property type="match status" value="1"/>
</dbReference>
<dbReference type="EMBL" id="JAARZA010000006">
    <property type="protein sequence ID" value="MBC2241581.1"/>
    <property type="molecule type" value="Genomic_DNA"/>
</dbReference>
<dbReference type="OrthoDB" id="2361390at2"/>
<keyword evidence="1" id="KW-0010">Activator</keyword>
<dbReference type="eggNOG" id="COG0664">
    <property type="taxonomic scope" value="Bacteria"/>
</dbReference>
<sequence length="232" mass="27276">MSYMQLFDKEVMEETFNTNQLINLLLDKEIYPIPSTTLLLNKRDILFDENQIHEYIYIVKSGLFSNWRKGHVISFTKQNEFIGVDSILGNEPSFFTVQALAHAEVWRFTKEDVMRKLMSTQEGVFYLYNEMKTNNEYLIQRNVYQMAETKERIMANMIQLAKRYGKEDSQHLILPKSLTKKIIANYLNITMTTMYYICKQLTQEGFLEPISHQLVMNKAVIQENSILAGLLK</sequence>
<name>A0A099W9U9_9LIST</name>
<accession>A0A099W9U9</accession>
<protein>
    <submittedName>
        <fullName evidence="4">Crp/Fnr family transcriptional regulator</fullName>
    </submittedName>
</protein>
<dbReference type="EMBL" id="JNFA01000011">
    <property type="protein sequence ID" value="KGL42519.1"/>
    <property type="molecule type" value="Genomic_DNA"/>
</dbReference>
<evidence type="ECO:0000313" key="4">
    <source>
        <dbReference type="EMBL" id="MBC2241581.1"/>
    </source>
</evidence>
<dbReference type="Proteomes" id="UP000550367">
    <property type="component" value="Unassembled WGS sequence"/>
</dbReference>
<dbReference type="SUPFAM" id="SSF51206">
    <property type="entry name" value="cAMP-binding domain-like"/>
    <property type="match status" value="1"/>
</dbReference>
<gene>
    <name evidence="3" type="ORF">EP57_03400</name>
    <name evidence="5" type="ORF">HCB25_04995</name>
    <name evidence="4" type="ORF">HCB35_13965</name>
</gene>
<evidence type="ECO:0000313" key="5">
    <source>
        <dbReference type="EMBL" id="MBC2243415.1"/>
    </source>
</evidence>
<evidence type="ECO:0000313" key="7">
    <source>
        <dbReference type="Proteomes" id="UP000550367"/>
    </source>
</evidence>
<evidence type="ECO:0000313" key="3">
    <source>
        <dbReference type="EMBL" id="KGL42519.1"/>
    </source>
</evidence>
<dbReference type="RefSeq" id="WP_036084248.1">
    <property type="nucleotide sequence ID" value="NZ_CBCSHQ010000006.1"/>
</dbReference>